<evidence type="ECO:0000313" key="1">
    <source>
        <dbReference type="EMBL" id="NWC13025.1"/>
    </source>
</evidence>
<protein>
    <submittedName>
        <fullName evidence="1">Uncharacterized protein</fullName>
    </submittedName>
</protein>
<sequence>MTASIQDRRFKEFIEDHHWDDHANYHSSGMATKWPLAKAVILTNS</sequence>
<organism evidence="1 2">
    <name type="scientific">Pseudomonas gingeri</name>
    <dbReference type="NCBI Taxonomy" id="117681"/>
    <lineage>
        <taxon>Bacteria</taxon>
        <taxon>Pseudomonadati</taxon>
        <taxon>Pseudomonadota</taxon>
        <taxon>Gammaproteobacteria</taxon>
        <taxon>Pseudomonadales</taxon>
        <taxon>Pseudomonadaceae</taxon>
        <taxon>Pseudomonas</taxon>
    </lineage>
</organism>
<dbReference type="RefSeq" id="WP_158683248.1">
    <property type="nucleotide sequence ID" value="NZ_JACAQE010000001.1"/>
</dbReference>
<dbReference type="EMBL" id="JACAQE010000001">
    <property type="protein sequence ID" value="NWC13025.1"/>
    <property type="molecule type" value="Genomic_DNA"/>
</dbReference>
<reference evidence="1 2" key="1">
    <citation type="submission" date="2020-04" db="EMBL/GenBank/DDBJ databases">
        <title>Molecular characterization of pseudomonads from Agaricus bisporus reveal novel blotch 2 pathogens in Western Europe.</title>
        <authorList>
            <person name="Taparia T."/>
            <person name="Krijger M."/>
            <person name="Haynes E."/>
            <person name="Elpinstone J.G."/>
            <person name="Noble R."/>
            <person name="Van Der Wolf J."/>
        </authorList>
    </citation>
    <scope>NUCLEOTIDE SEQUENCE [LARGE SCALE GENOMIC DNA]</scope>
    <source>
        <strain evidence="1 2">IPO3738</strain>
    </source>
</reference>
<comment type="caution">
    <text evidence="1">The sequence shown here is derived from an EMBL/GenBank/DDBJ whole genome shotgun (WGS) entry which is preliminary data.</text>
</comment>
<proteinExistence type="predicted"/>
<accession>A0A7Y7XW10</accession>
<evidence type="ECO:0000313" key="2">
    <source>
        <dbReference type="Proteomes" id="UP000517547"/>
    </source>
</evidence>
<dbReference type="Proteomes" id="UP000517547">
    <property type="component" value="Unassembled WGS sequence"/>
</dbReference>
<name>A0A7Y7XW10_9PSED</name>
<gene>
    <name evidence="1" type="ORF">HX845_05215</name>
</gene>
<dbReference type="AlphaFoldDB" id="A0A7Y7XW10"/>